<comment type="caution">
    <text evidence="6">The sequence shown here is derived from an EMBL/GenBank/DDBJ whole genome shotgun (WGS) entry which is preliminary data.</text>
</comment>
<gene>
    <name evidence="6" type="ORF">ACFSCY_08575</name>
</gene>
<dbReference type="PROSITE" id="PS50977">
    <property type="entry name" value="HTH_TETR_2"/>
    <property type="match status" value="1"/>
</dbReference>
<evidence type="ECO:0000256" key="4">
    <source>
        <dbReference type="PROSITE-ProRule" id="PRU00335"/>
    </source>
</evidence>
<dbReference type="InterPro" id="IPR009057">
    <property type="entry name" value="Homeodomain-like_sf"/>
</dbReference>
<evidence type="ECO:0000313" key="7">
    <source>
        <dbReference type="Proteomes" id="UP001597145"/>
    </source>
</evidence>
<keyword evidence="7" id="KW-1185">Reference proteome</keyword>
<evidence type="ECO:0000259" key="5">
    <source>
        <dbReference type="PROSITE" id="PS50977"/>
    </source>
</evidence>
<evidence type="ECO:0000256" key="3">
    <source>
        <dbReference type="ARBA" id="ARBA00023163"/>
    </source>
</evidence>
<evidence type="ECO:0000313" key="6">
    <source>
        <dbReference type="EMBL" id="MFD1529497.1"/>
    </source>
</evidence>
<protein>
    <submittedName>
        <fullName evidence="6">TetR/AcrR family transcriptional regulator</fullName>
    </submittedName>
</protein>
<dbReference type="SUPFAM" id="SSF46689">
    <property type="entry name" value="Homeodomain-like"/>
    <property type="match status" value="1"/>
</dbReference>
<keyword evidence="1" id="KW-0805">Transcription regulation</keyword>
<dbReference type="EMBL" id="JBHUCP010000005">
    <property type="protein sequence ID" value="MFD1529497.1"/>
    <property type="molecule type" value="Genomic_DNA"/>
</dbReference>
<feature type="domain" description="HTH tetR-type" evidence="5">
    <location>
        <begin position="1"/>
        <end position="61"/>
    </location>
</feature>
<proteinExistence type="predicted"/>
<dbReference type="Pfam" id="PF00440">
    <property type="entry name" value="TetR_N"/>
    <property type="match status" value="1"/>
</dbReference>
<sequence>MGTREEILAAAARIMRTEGYSRATTKAIAAEAGYSEAALYKHFADKTEIFLSVLAEEMPGLSALIGRLEERAGAGTVQANLEEVAATAIAFYTESFPVAMSLFSTATLLAAHRDRVRELGAGPRAPLDGIARYLDAERRLGRISATADPMAVASLLLGACFQQAFLAAFVGETPSASVRAELAGRLVAALLAPL</sequence>
<feature type="DNA-binding region" description="H-T-H motif" evidence="4">
    <location>
        <begin position="24"/>
        <end position="43"/>
    </location>
</feature>
<evidence type="ECO:0000256" key="2">
    <source>
        <dbReference type="ARBA" id="ARBA00023125"/>
    </source>
</evidence>
<dbReference type="Proteomes" id="UP001597145">
    <property type="component" value="Unassembled WGS sequence"/>
</dbReference>
<dbReference type="RefSeq" id="WP_343984262.1">
    <property type="nucleotide sequence ID" value="NZ_BAAAJG010000020.1"/>
</dbReference>
<accession>A0ABW4FHG4</accession>
<dbReference type="InterPro" id="IPR050109">
    <property type="entry name" value="HTH-type_TetR-like_transc_reg"/>
</dbReference>
<dbReference type="PANTHER" id="PTHR30055">
    <property type="entry name" value="HTH-TYPE TRANSCRIPTIONAL REGULATOR RUTR"/>
    <property type="match status" value="1"/>
</dbReference>
<dbReference type="PANTHER" id="PTHR30055:SF238">
    <property type="entry name" value="MYCOFACTOCIN BIOSYNTHESIS TRANSCRIPTIONAL REGULATOR MFTR-RELATED"/>
    <property type="match status" value="1"/>
</dbReference>
<dbReference type="Gene3D" id="1.10.357.10">
    <property type="entry name" value="Tetracycline Repressor, domain 2"/>
    <property type="match status" value="1"/>
</dbReference>
<name>A0ABW4FHG4_9PSEU</name>
<reference evidence="7" key="1">
    <citation type="journal article" date="2019" name="Int. J. Syst. Evol. Microbiol.">
        <title>The Global Catalogue of Microorganisms (GCM) 10K type strain sequencing project: providing services to taxonomists for standard genome sequencing and annotation.</title>
        <authorList>
            <consortium name="The Broad Institute Genomics Platform"/>
            <consortium name="The Broad Institute Genome Sequencing Center for Infectious Disease"/>
            <person name="Wu L."/>
            <person name="Ma J."/>
        </authorList>
    </citation>
    <scope>NUCLEOTIDE SEQUENCE [LARGE SCALE GENOMIC DNA]</scope>
    <source>
        <strain evidence="7">JCM 12165</strain>
    </source>
</reference>
<organism evidence="6 7">
    <name type="scientific">Pseudonocardia aurantiaca</name>
    <dbReference type="NCBI Taxonomy" id="75290"/>
    <lineage>
        <taxon>Bacteria</taxon>
        <taxon>Bacillati</taxon>
        <taxon>Actinomycetota</taxon>
        <taxon>Actinomycetes</taxon>
        <taxon>Pseudonocardiales</taxon>
        <taxon>Pseudonocardiaceae</taxon>
        <taxon>Pseudonocardia</taxon>
    </lineage>
</organism>
<dbReference type="InterPro" id="IPR001647">
    <property type="entry name" value="HTH_TetR"/>
</dbReference>
<evidence type="ECO:0000256" key="1">
    <source>
        <dbReference type="ARBA" id="ARBA00023015"/>
    </source>
</evidence>
<dbReference type="PRINTS" id="PR00455">
    <property type="entry name" value="HTHTETR"/>
</dbReference>
<keyword evidence="2 4" id="KW-0238">DNA-binding</keyword>
<keyword evidence="3" id="KW-0804">Transcription</keyword>